<evidence type="ECO:0000313" key="2">
    <source>
        <dbReference type="EMBL" id="UMB70707.1"/>
    </source>
</evidence>
<dbReference type="CDD" id="cd06259">
    <property type="entry name" value="YdcF-like"/>
    <property type="match status" value="1"/>
</dbReference>
<proteinExistence type="predicted"/>
<accession>A0ABY3VQ16</accession>
<evidence type="ECO:0000259" key="1">
    <source>
        <dbReference type="Pfam" id="PF02698"/>
    </source>
</evidence>
<dbReference type="Proteomes" id="UP001055336">
    <property type="component" value="Chromosome"/>
</dbReference>
<reference evidence="2" key="1">
    <citation type="submission" date="2022-08" db="EMBL/GenBank/DDBJ databases">
        <title>Whole genome sequencing of non-tuberculosis mycobacteria type-strains.</title>
        <authorList>
            <person name="Igarashi Y."/>
            <person name="Osugi A."/>
            <person name="Mitarai S."/>
        </authorList>
    </citation>
    <scope>NUCLEOTIDE SEQUENCE</scope>
    <source>
        <strain evidence="2">DSM 45127</strain>
    </source>
</reference>
<protein>
    <submittedName>
        <fullName evidence="2">YdcF family protein</fullName>
    </submittedName>
</protein>
<name>A0ABY3VQ16_9MYCO</name>
<feature type="domain" description="DUF218" evidence="1">
    <location>
        <begin position="33"/>
        <end position="143"/>
    </location>
</feature>
<dbReference type="Pfam" id="PF02698">
    <property type="entry name" value="DUF218"/>
    <property type="match status" value="1"/>
</dbReference>
<evidence type="ECO:0000313" key="3">
    <source>
        <dbReference type="Proteomes" id="UP001055336"/>
    </source>
</evidence>
<sequence length="175" mass="19349">MITTSVTATAALNGVAGYAIFSNAVDSPPSHADAVVVLGGEHDGREDYGLALARSGLASTVVLSNPYSSSDQVMNRVCHDASVEVLCVRPEPSTTHGEALLTRQLVRERHWTKIVLVTWRYHLPRARLIFRRCLSGVSIAAKAVPRQYVLPVWYWQYLYLYQFGGIVKAMTVDRC</sequence>
<organism evidence="2 3">
    <name type="scientific">Mycobacterium paraterrae</name>
    <dbReference type="NCBI Taxonomy" id="577492"/>
    <lineage>
        <taxon>Bacteria</taxon>
        <taxon>Bacillati</taxon>
        <taxon>Actinomycetota</taxon>
        <taxon>Actinomycetes</taxon>
        <taxon>Mycobacteriales</taxon>
        <taxon>Mycobacteriaceae</taxon>
        <taxon>Mycobacterium</taxon>
    </lineage>
</organism>
<dbReference type="RefSeq" id="WP_240262468.1">
    <property type="nucleotide sequence ID" value="NZ_CP092488.2"/>
</dbReference>
<keyword evidence="3" id="KW-1185">Reference proteome</keyword>
<dbReference type="EMBL" id="CP092488">
    <property type="protein sequence ID" value="UMB70707.1"/>
    <property type="molecule type" value="Genomic_DNA"/>
</dbReference>
<gene>
    <name evidence="2" type="ORF">MKK62_05205</name>
</gene>
<dbReference type="InterPro" id="IPR003848">
    <property type="entry name" value="DUF218"/>
</dbReference>